<gene>
    <name evidence="15" type="ORF">METZ01_LOCUS9328</name>
</gene>
<dbReference type="InterPro" id="IPR011766">
    <property type="entry name" value="TPP_enzyme_TPP-bd"/>
</dbReference>
<feature type="domain" description="Thiamine pyrophosphate enzyme central" evidence="13">
    <location>
        <begin position="109"/>
        <end position="243"/>
    </location>
</feature>
<dbReference type="FunFam" id="3.40.50.1220:FF:000008">
    <property type="entry name" value="Acetolactate synthase"/>
    <property type="match status" value="1"/>
</dbReference>
<keyword evidence="9" id="KW-0479">Metal-binding</keyword>
<dbReference type="EMBL" id="UINC01000504">
    <property type="protein sequence ID" value="SUZ56474.1"/>
    <property type="molecule type" value="Genomic_DNA"/>
</dbReference>
<evidence type="ECO:0000256" key="3">
    <source>
        <dbReference type="ARBA" id="ARBA00004974"/>
    </source>
</evidence>
<feature type="non-terminal residue" evidence="15">
    <location>
        <position position="1"/>
    </location>
</feature>
<dbReference type="Gene3D" id="3.40.50.970">
    <property type="match status" value="2"/>
</dbReference>
<sequence length="486" mass="52912">LTAHMDSVPLVILTGQTITPNLGKDAFQEADVFGVTMPVVKHSYLVRDVRDLSRIVKEAFHLASTGRPGPVLVDLPKDVVSVEWDENFSSELDLPGYKVQTSGSTESIKYVSELLSKSKRPLLYVGAGAVISGAAKQLKKLAEILQAPVTTTLLGKGAFSEMHPLSVGMLGMHGTAYANKAVIECDLIMAIGARWDDRITGKVSEFCPNATKIHIDIDPAEFGKIIQPEISVNGDAAKVLEELIPLVKKLDTNEWLKKIEQWKKKYPLKYPKRGGLRAQHVLAELDRLTGSKAIISTDVGQHQMWAAQFCKSIRERQWLSSGGAGTMGYGFPASIGAQLGNPEDLVVAVVGDGGFQMTMSELATAAIHKLPIKILIINNRYLGMVRQWQQLFFDNRESGVDMEGNPDFVKVGEAFGVKGFHLRRAGDVTKVLKKALAYNEGPCIVEAEVVKADNVFPMIPAGAAVSDMLIDEPPKTKKLKKPVGST</sequence>
<protein>
    <recommendedName>
        <fullName evidence="6">acetolactate synthase</fullName>
        <ecNumber evidence="6">2.2.1.6</ecNumber>
    </recommendedName>
</protein>
<evidence type="ECO:0000259" key="13">
    <source>
        <dbReference type="Pfam" id="PF00205"/>
    </source>
</evidence>
<comment type="pathway">
    <text evidence="4">Amino-acid biosynthesis; L-valine biosynthesis; L-valine from pyruvate: step 1/4.</text>
</comment>
<evidence type="ECO:0000256" key="10">
    <source>
        <dbReference type="ARBA" id="ARBA00022842"/>
    </source>
</evidence>
<dbReference type="GO" id="GO:0009099">
    <property type="term" value="P:L-valine biosynthetic process"/>
    <property type="evidence" value="ECO:0007669"/>
    <property type="project" value="UniProtKB-UniPathway"/>
</dbReference>
<dbReference type="PANTHER" id="PTHR18968">
    <property type="entry name" value="THIAMINE PYROPHOSPHATE ENZYMES"/>
    <property type="match status" value="1"/>
</dbReference>
<evidence type="ECO:0000256" key="2">
    <source>
        <dbReference type="ARBA" id="ARBA00001964"/>
    </source>
</evidence>
<comment type="cofactor">
    <cofactor evidence="1">
        <name>Mg(2+)</name>
        <dbReference type="ChEBI" id="CHEBI:18420"/>
    </cofactor>
</comment>
<dbReference type="GO" id="GO:0050660">
    <property type="term" value="F:flavin adenine dinucleotide binding"/>
    <property type="evidence" value="ECO:0007669"/>
    <property type="project" value="InterPro"/>
</dbReference>
<evidence type="ECO:0000256" key="1">
    <source>
        <dbReference type="ARBA" id="ARBA00001946"/>
    </source>
</evidence>
<evidence type="ECO:0000256" key="9">
    <source>
        <dbReference type="ARBA" id="ARBA00022723"/>
    </source>
</evidence>
<comment type="pathway">
    <text evidence="3">Amino-acid biosynthesis; L-isoleucine biosynthesis; L-isoleucine from 2-oxobutanoate: step 1/4.</text>
</comment>
<dbReference type="AlphaFoldDB" id="A0A381NQT2"/>
<reference evidence="15" key="1">
    <citation type="submission" date="2018-05" db="EMBL/GenBank/DDBJ databases">
        <authorList>
            <person name="Lanie J.A."/>
            <person name="Ng W.-L."/>
            <person name="Kazmierczak K.M."/>
            <person name="Andrzejewski T.M."/>
            <person name="Davidsen T.M."/>
            <person name="Wayne K.J."/>
            <person name="Tettelin H."/>
            <person name="Glass J.I."/>
            <person name="Rusch D."/>
            <person name="Podicherti R."/>
            <person name="Tsui H.-C.T."/>
            <person name="Winkler M.E."/>
        </authorList>
    </citation>
    <scope>NUCLEOTIDE SEQUENCE</scope>
</reference>
<dbReference type="InterPro" id="IPR029035">
    <property type="entry name" value="DHS-like_NAD/FAD-binding_dom"/>
</dbReference>
<dbReference type="Pfam" id="PF00205">
    <property type="entry name" value="TPP_enzyme_M"/>
    <property type="match status" value="1"/>
</dbReference>
<dbReference type="UniPathway" id="UPA00047">
    <property type="reaction ID" value="UER00055"/>
</dbReference>
<organism evidence="15">
    <name type="scientific">marine metagenome</name>
    <dbReference type="NCBI Taxonomy" id="408172"/>
    <lineage>
        <taxon>unclassified sequences</taxon>
        <taxon>metagenomes</taxon>
        <taxon>ecological metagenomes</taxon>
    </lineage>
</organism>
<dbReference type="EC" id="2.2.1.6" evidence="6"/>
<dbReference type="PANTHER" id="PTHR18968:SF13">
    <property type="entry name" value="ACETOLACTATE SYNTHASE CATALYTIC SUBUNIT, MITOCHONDRIAL"/>
    <property type="match status" value="1"/>
</dbReference>
<keyword evidence="8" id="KW-0808">Transferase</keyword>
<comment type="similarity">
    <text evidence="5">Belongs to the TPP enzyme family.</text>
</comment>
<name>A0A381NQT2_9ZZZZ</name>
<evidence type="ECO:0000256" key="11">
    <source>
        <dbReference type="ARBA" id="ARBA00023052"/>
    </source>
</evidence>
<evidence type="ECO:0000256" key="5">
    <source>
        <dbReference type="ARBA" id="ARBA00007812"/>
    </source>
</evidence>
<evidence type="ECO:0000256" key="8">
    <source>
        <dbReference type="ARBA" id="ARBA00022679"/>
    </source>
</evidence>
<dbReference type="PROSITE" id="PS00187">
    <property type="entry name" value="TPP_ENZYMES"/>
    <property type="match status" value="1"/>
</dbReference>
<dbReference type="Gene3D" id="3.40.50.1220">
    <property type="entry name" value="TPP-binding domain"/>
    <property type="match status" value="1"/>
</dbReference>
<evidence type="ECO:0000313" key="15">
    <source>
        <dbReference type="EMBL" id="SUZ56474.1"/>
    </source>
</evidence>
<keyword evidence="10" id="KW-0460">Magnesium</keyword>
<dbReference type="InterPro" id="IPR000399">
    <property type="entry name" value="TPP-bd_CS"/>
</dbReference>
<dbReference type="InterPro" id="IPR045229">
    <property type="entry name" value="TPP_enz"/>
</dbReference>
<evidence type="ECO:0000259" key="14">
    <source>
        <dbReference type="Pfam" id="PF02775"/>
    </source>
</evidence>
<evidence type="ECO:0000256" key="7">
    <source>
        <dbReference type="ARBA" id="ARBA00022605"/>
    </source>
</evidence>
<keyword evidence="7" id="KW-0028">Amino-acid biosynthesis</keyword>
<accession>A0A381NQT2</accession>
<evidence type="ECO:0000256" key="6">
    <source>
        <dbReference type="ARBA" id="ARBA00013145"/>
    </source>
</evidence>
<dbReference type="InterPro" id="IPR039368">
    <property type="entry name" value="AHAS_TPP"/>
</dbReference>
<dbReference type="CDD" id="cd02015">
    <property type="entry name" value="TPP_AHAS"/>
    <property type="match status" value="1"/>
</dbReference>
<dbReference type="CDD" id="cd07035">
    <property type="entry name" value="TPP_PYR_POX_like"/>
    <property type="match status" value="1"/>
</dbReference>
<keyword evidence="11" id="KW-0786">Thiamine pyrophosphate</keyword>
<dbReference type="GO" id="GO:0003984">
    <property type="term" value="F:acetolactate synthase activity"/>
    <property type="evidence" value="ECO:0007669"/>
    <property type="project" value="UniProtKB-EC"/>
</dbReference>
<dbReference type="InterPro" id="IPR012000">
    <property type="entry name" value="Thiamin_PyroP_enz_cen_dom"/>
</dbReference>
<evidence type="ECO:0000256" key="12">
    <source>
        <dbReference type="ARBA" id="ARBA00023304"/>
    </source>
</evidence>
<dbReference type="Pfam" id="PF02775">
    <property type="entry name" value="TPP_enzyme_C"/>
    <property type="match status" value="1"/>
</dbReference>
<dbReference type="NCBIfam" id="TIGR00118">
    <property type="entry name" value="acolac_lg"/>
    <property type="match status" value="1"/>
</dbReference>
<feature type="domain" description="Thiamine pyrophosphate enzyme TPP-binding" evidence="14">
    <location>
        <begin position="298"/>
        <end position="446"/>
    </location>
</feature>
<dbReference type="UniPathway" id="UPA00049">
    <property type="reaction ID" value="UER00059"/>
</dbReference>
<dbReference type="SUPFAM" id="SSF52518">
    <property type="entry name" value="Thiamin diphosphate-binding fold (THDP-binding)"/>
    <property type="match status" value="2"/>
</dbReference>
<dbReference type="SUPFAM" id="SSF52467">
    <property type="entry name" value="DHS-like NAD/FAD-binding domain"/>
    <property type="match status" value="1"/>
</dbReference>
<keyword evidence="12" id="KW-0100">Branched-chain amino acid biosynthesis</keyword>
<proteinExistence type="inferred from homology"/>
<dbReference type="GO" id="GO:0005948">
    <property type="term" value="C:acetolactate synthase complex"/>
    <property type="evidence" value="ECO:0007669"/>
    <property type="project" value="TreeGrafter"/>
</dbReference>
<dbReference type="GO" id="GO:0009097">
    <property type="term" value="P:isoleucine biosynthetic process"/>
    <property type="evidence" value="ECO:0007669"/>
    <property type="project" value="UniProtKB-UniPathway"/>
</dbReference>
<dbReference type="InterPro" id="IPR012846">
    <property type="entry name" value="Acetolactate_synth_lsu"/>
</dbReference>
<comment type="cofactor">
    <cofactor evidence="2">
        <name>thiamine diphosphate</name>
        <dbReference type="ChEBI" id="CHEBI:58937"/>
    </cofactor>
</comment>
<dbReference type="InterPro" id="IPR029061">
    <property type="entry name" value="THDP-binding"/>
</dbReference>
<dbReference type="GO" id="GO:0030976">
    <property type="term" value="F:thiamine pyrophosphate binding"/>
    <property type="evidence" value="ECO:0007669"/>
    <property type="project" value="InterPro"/>
</dbReference>
<evidence type="ECO:0000256" key="4">
    <source>
        <dbReference type="ARBA" id="ARBA00005025"/>
    </source>
</evidence>
<dbReference type="GO" id="GO:0000287">
    <property type="term" value="F:magnesium ion binding"/>
    <property type="evidence" value="ECO:0007669"/>
    <property type="project" value="InterPro"/>
</dbReference>